<dbReference type="Proteomes" id="UP001519887">
    <property type="component" value="Unassembled WGS sequence"/>
</dbReference>
<gene>
    <name evidence="1" type="ORF">K0U00_30420</name>
</gene>
<evidence type="ECO:0000313" key="1">
    <source>
        <dbReference type="EMBL" id="MBW7458364.1"/>
    </source>
</evidence>
<dbReference type="InterPro" id="IPR036921">
    <property type="entry name" value="PurM-like_N_sf"/>
</dbReference>
<comment type="caution">
    <text evidence="1">The sequence shown here is derived from an EMBL/GenBank/DDBJ whole genome shotgun (WGS) entry which is preliminary data.</text>
</comment>
<evidence type="ECO:0000313" key="2">
    <source>
        <dbReference type="Proteomes" id="UP001519887"/>
    </source>
</evidence>
<accession>A0ABS7CBU1</accession>
<dbReference type="SUPFAM" id="SSF55326">
    <property type="entry name" value="PurM N-terminal domain-like"/>
    <property type="match status" value="1"/>
</dbReference>
<feature type="non-terminal residue" evidence="1">
    <location>
        <position position="66"/>
    </location>
</feature>
<organism evidence="1 2">
    <name type="scientific">Paenibacillus sepulcri</name>
    <dbReference type="NCBI Taxonomy" id="359917"/>
    <lineage>
        <taxon>Bacteria</taxon>
        <taxon>Bacillati</taxon>
        <taxon>Bacillota</taxon>
        <taxon>Bacilli</taxon>
        <taxon>Bacillales</taxon>
        <taxon>Paenibacillaceae</taxon>
        <taxon>Paenibacillus</taxon>
    </lineage>
</organism>
<name>A0ABS7CBU1_9BACL</name>
<reference evidence="1 2" key="1">
    <citation type="submission" date="2021-07" db="EMBL/GenBank/DDBJ databases">
        <title>Paenibacillus radiodurans sp. nov., isolated from the southeastern edge of Tengger Desert.</title>
        <authorList>
            <person name="Zhang G."/>
        </authorList>
    </citation>
    <scope>NUCLEOTIDE SEQUENCE [LARGE SCALE GENOMIC DNA]</scope>
    <source>
        <strain evidence="1 2">CCM 7311</strain>
    </source>
</reference>
<keyword evidence="2" id="KW-1185">Reference proteome</keyword>
<proteinExistence type="predicted"/>
<dbReference type="EMBL" id="JAHZIK010001169">
    <property type="protein sequence ID" value="MBW7458364.1"/>
    <property type="molecule type" value="Genomic_DNA"/>
</dbReference>
<sequence length="66" mass="7136">MGELALLIEGLVKSSGISRKKDIKPLLQTFPWDRASMLDPIGDDAAVLSVPDGYLLMSCDGIMTEL</sequence>
<protein>
    <submittedName>
        <fullName evidence="1">Phosphoribosylformylglycinamidine synthase</fullName>
    </submittedName>
</protein>